<keyword evidence="2" id="KW-1185">Reference proteome</keyword>
<comment type="caution">
    <text evidence="1">The sequence shown here is derived from an EMBL/GenBank/DDBJ whole genome shotgun (WGS) entry which is preliminary data.</text>
</comment>
<sequence length="266" mass="31936">MQEDENLKFLLPEDRNRILLASIRNLYDEDLDIAAHEVEKQTKLYLNLEHVSYMCLNDEELKDLYDYVHAFISWDGGPQSRQVLFHICRIRFTEYIRRGKTKKCSELMLKDMYPLRNHKIFDQYSSILADTPSQREKIYGHYDIKVARQELERVMMLLIPKIVGEEKTKFKEAGMVLYDIRWTDEGRSKKRRRSSTAARVEEEKMCKCGRRLKEREMDLHLQSTHHRKRVDALNNKRVTWMKRQLIRNPLWVPDESETNGKEEEDP</sequence>
<dbReference type="AlphaFoldDB" id="A0A2P6MWJ1"/>
<dbReference type="Proteomes" id="UP000241769">
    <property type="component" value="Unassembled WGS sequence"/>
</dbReference>
<dbReference type="EMBL" id="MDYQ01000353">
    <property type="protein sequence ID" value="PRP76065.1"/>
    <property type="molecule type" value="Genomic_DNA"/>
</dbReference>
<evidence type="ECO:0000313" key="1">
    <source>
        <dbReference type="EMBL" id="PRP76065.1"/>
    </source>
</evidence>
<reference evidence="1 2" key="1">
    <citation type="journal article" date="2018" name="Genome Biol. Evol.">
        <title>Multiple Roots of Fruiting Body Formation in Amoebozoa.</title>
        <authorList>
            <person name="Hillmann F."/>
            <person name="Forbes G."/>
            <person name="Novohradska S."/>
            <person name="Ferling I."/>
            <person name="Riege K."/>
            <person name="Groth M."/>
            <person name="Westermann M."/>
            <person name="Marz M."/>
            <person name="Spaller T."/>
            <person name="Winckler T."/>
            <person name="Schaap P."/>
            <person name="Glockner G."/>
        </authorList>
    </citation>
    <scope>NUCLEOTIDE SEQUENCE [LARGE SCALE GENOMIC DNA]</scope>
    <source>
        <strain evidence="1 2">Jena</strain>
    </source>
</reference>
<accession>A0A2P6MWJ1</accession>
<name>A0A2P6MWJ1_9EUKA</name>
<gene>
    <name evidence="1" type="ORF">PROFUN_01781</name>
</gene>
<proteinExistence type="predicted"/>
<dbReference type="InParanoid" id="A0A2P6MWJ1"/>
<protein>
    <submittedName>
        <fullName evidence="1">Uncharacterized protein</fullName>
    </submittedName>
</protein>
<organism evidence="1 2">
    <name type="scientific">Planoprotostelium fungivorum</name>
    <dbReference type="NCBI Taxonomy" id="1890364"/>
    <lineage>
        <taxon>Eukaryota</taxon>
        <taxon>Amoebozoa</taxon>
        <taxon>Evosea</taxon>
        <taxon>Variosea</taxon>
        <taxon>Cavosteliida</taxon>
        <taxon>Cavosteliaceae</taxon>
        <taxon>Planoprotostelium</taxon>
    </lineage>
</organism>
<evidence type="ECO:0000313" key="2">
    <source>
        <dbReference type="Proteomes" id="UP000241769"/>
    </source>
</evidence>